<evidence type="ECO:0000313" key="2">
    <source>
        <dbReference type="Proteomes" id="UP001318682"/>
    </source>
</evidence>
<sequence>MTLSRDFYDDPRDIFPDLSPTARSSSWRADGCSPIYPRPGPKCPSKWRFTDWAAL</sequence>
<organism evidence="1 2">
    <name type="scientific">Roseobacter fucihabitans</name>
    <dbReference type="NCBI Taxonomy" id="1537242"/>
    <lineage>
        <taxon>Bacteria</taxon>
        <taxon>Pseudomonadati</taxon>
        <taxon>Pseudomonadota</taxon>
        <taxon>Alphaproteobacteria</taxon>
        <taxon>Rhodobacterales</taxon>
        <taxon>Roseobacteraceae</taxon>
        <taxon>Roseobacter</taxon>
    </lineage>
</organism>
<evidence type="ECO:0000313" key="1">
    <source>
        <dbReference type="EMBL" id="WVX50365.1"/>
    </source>
</evidence>
<dbReference type="Proteomes" id="UP001318682">
    <property type="component" value="Chromosome"/>
</dbReference>
<reference evidence="2" key="1">
    <citation type="submission" date="2024-01" db="EMBL/GenBank/DDBJ databases">
        <title>Roseobacter fucihabitans sp. nov., isolated from the brown alga Fucus spiralis.</title>
        <authorList>
            <person name="Hahnke S."/>
            <person name="Berger M."/>
            <person name="Schlingloff A."/>
            <person name="Athale I."/>
            <person name="Neumann-Schaal M."/>
            <person name="Adenaya A."/>
            <person name="Poehlein A."/>
            <person name="Daniel R."/>
            <person name="Pertersen J."/>
            <person name="Brinkhoff T."/>
        </authorList>
    </citation>
    <scope>NUCLEOTIDE SEQUENCE [LARGE SCALE GENOMIC DNA]</scope>
    <source>
        <strain evidence="2">B14</strain>
    </source>
</reference>
<dbReference type="EMBL" id="CP143423">
    <property type="protein sequence ID" value="WVX50365.1"/>
    <property type="molecule type" value="Genomic_DNA"/>
</dbReference>
<name>A0ABZ2BYT9_9RHOB</name>
<accession>A0ABZ2BYT9</accession>
<gene>
    <name evidence="1" type="ORF">ROLI_034620</name>
</gene>
<protein>
    <submittedName>
        <fullName evidence="1">Uncharacterized protein</fullName>
    </submittedName>
</protein>
<keyword evidence="2" id="KW-1185">Reference proteome</keyword>
<proteinExistence type="predicted"/>